<protein>
    <submittedName>
        <fullName evidence="3">HD domain protein</fullName>
    </submittedName>
</protein>
<dbReference type="InterPro" id="IPR037522">
    <property type="entry name" value="HD_GYP_dom"/>
</dbReference>
<dbReference type="Proteomes" id="UP000029278">
    <property type="component" value="Unassembled WGS sequence"/>
</dbReference>
<gene>
    <name evidence="3" type="ORF">DJ90_3712</name>
</gene>
<dbReference type="EMBL" id="JMQA01000008">
    <property type="protein sequence ID" value="KFN11470.1"/>
    <property type="molecule type" value="Genomic_DNA"/>
</dbReference>
<evidence type="ECO:0000313" key="4">
    <source>
        <dbReference type="Proteomes" id="UP000029278"/>
    </source>
</evidence>
<dbReference type="STRING" id="44252.DJ90_3712"/>
<comment type="caution">
    <text evidence="3">The sequence shown here is derived from an EMBL/GenBank/DDBJ whole genome shotgun (WGS) entry which is preliminary data.</text>
</comment>
<dbReference type="InterPro" id="IPR003607">
    <property type="entry name" value="HD/PDEase_dom"/>
</dbReference>
<dbReference type="GeneID" id="77009902"/>
<dbReference type="PANTHER" id="PTHR43155:SF2">
    <property type="entry name" value="CYCLIC DI-GMP PHOSPHODIESTERASE PA4108"/>
    <property type="match status" value="1"/>
</dbReference>
<sequence length="388" mass="42796">MKQVHIAMLEPGDVLAEPILNQRGIVMLGPGTALTEVHINRLKKLGIKDACIVNKEPQEKGPTAKAELQSAPAAEGSHTPVPVQEIRDKWEKRREMRQALIRLADAELGIGRPSSPQMEEPFRRMFRNTLYEITRHDGVVDGLLRLERADPYLLEHSFHVTAYAAILGLANGYAGAEMLELCVGSLLFDIGMTELPAHTFSSTGSLTGAERAAVRLHPEAGHRIISRMEGVSPRSALCALQHHERFNGTGYPSRLKHGEIDEYAEIVAIADTYHALISRRNYRLAYTPGEAVEYLLAAGDRYFSLDLIQTYLKHISIYPLSSVVRLSSGQLGVVTSLETSLVHRPVVKIIREADGSLVSPPYEVDLMRKTDLVISGLVEETAGETIKA</sequence>
<organism evidence="3 4">
    <name type="scientific">Paenibacillus macerans</name>
    <name type="common">Bacillus macerans</name>
    <dbReference type="NCBI Taxonomy" id="44252"/>
    <lineage>
        <taxon>Bacteria</taxon>
        <taxon>Bacillati</taxon>
        <taxon>Bacillota</taxon>
        <taxon>Bacilli</taxon>
        <taxon>Bacillales</taxon>
        <taxon>Paenibacillaceae</taxon>
        <taxon>Paenibacillus</taxon>
    </lineage>
</organism>
<dbReference type="PATRIC" id="fig|44252.3.peg.520"/>
<dbReference type="PROSITE" id="PS51832">
    <property type="entry name" value="HD_GYP"/>
    <property type="match status" value="1"/>
</dbReference>
<dbReference type="AlphaFoldDB" id="A0A090ZMI1"/>
<dbReference type="CDD" id="cd00077">
    <property type="entry name" value="HDc"/>
    <property type="match status" value="1"/>
</dbReference>
<accession>A0A090ZMI1</accession>
<dbReference type="Gene3D" id="1.10.3210.10">
    <property type="entry name" value="Hypothetical protein af1432"/>
    <property type="match status" value="1"/>
</dbReference>
<proteinExistence type="predicted"/>
<feature type="domain" description="HD-GYP" evidence="2">
    <location>
        <begin position="131"/>
        <end position="327"/>
    </location>
</feature>
<dbReference type="OrthoDB" id="2516556at2"/>
<name>A0A090ZMI1_PAEMA</name>
<evidence type="ECO:0000259" key="2">
    <source>
        <dbReference type="PROSITE" id="PS51832"/>
    </source>
</evidence>
<dbReference type="SMART" id="SM00471">
    <property type="entry name" value="HDc"/>
    <property type="match status" value="1"/>
</dbReference>
<evidence type="ECO:0000313" key="3">
    <source>
        <dbReference type="EMBL" id="KFN11470.1"/>
    </source>
</evidence>
<evidence type="ECO:0000256" key="1">
    <source>
        <dbReference type="SAM" id="MobiDB-lite"/>
    </source>
</evidence>
<dbReference type="SUPFAM" id="SSF109604">
    <property type="entry name" value="HD-domain/PDEase-like"/>
    <property type="match status" value="1"/>
</dbReference>
<dbReference type="PANTHER" id="PTHR43155">
    <property type="entry name" value="CYCLIC DI-GMP PHOSPHODIESTERASE PA4108-RELATED"/>
    <property type="match status" value="1"/>
</dbReference>
<reference evidence="3 4" key="1">
    <citation type="submission" date="2014-04" db="EMBL/GenBank/DDBJ databases">
        <authorList>
            <person name="Bishop-Lilly K.A."/>
            <person name="Broomall S.M."/>
            <person name="Chain P.S."/>
            <person name="Chertkov O."/>
            <person name="Coyne S.R."/>
            <person name="Daligault H.E."/>
            <person name="Davenport K.W."/>
            <person name="Erkkila T."/>
            <person name="Frey K.G."/>
            <person name="Gibbons H.S."/>
            <person name="Gu W."/>
            <person name="Jaissle J."/>
            <person name="Johnson S.L."/>
            <person name="Koroleva G.I."/>
            <person name="Ladner J.T."/>
            <person name="Lo C.-C."/>
            <person name="Minogue T.D."/>
            <person name="Munk C."/>
            <person name="Palacios G.F."/>
            <person name="Redden C.L."/>
            <person name="Rosenzweig C.N."/>
            <person name="Scholz M.B."/>
            <person name="Teshima H."/>
            <person name="Xu Y."/>
        </authorList>
    </citation>
    <scope>NUCLEOTIDE SEQUENCE [LARGE SCALE GENOMIC DNA]</scope>
    <source>
        <strain evidence="3 4">8244</strain>
    </source>
</reference>
<feature type="region of interest" description="Disordered" evidence="1">
    <location>
        <begin position="58"/>
        <end position="81"/>
    </location>
</feature>
<dbReference type="HOGENOM" id="CLU_000445_92_1_9"/>
<dbReference type="RefSeq" id="WP_036626622.1">
    <property type="nucleotide sequence ID" value="NZ_JAKOBR010000104.1"/>
</dbReference>
<dbReference type="Pfam" id="PF13487">
    <property type="entry name" value="HD_5"/>
    <property type="match status" value="1"/>
</dbReference>
<keyword evidence="4" id="KW-1185">Reference proteome</keyword>